<evidence type="ECO:0008006" key="3">
    <source>
        <dbReference type="Google" id="ProtNLM"/>
    </source>
</evidence>
<dbReference type="Proteomes" id="UP000828713">
    <property type="component" value="Segment"/>
</dbReference>
<reference evidence="1" key="1">
    <citation type="submission" date="2021-04" db="EMBL/GenBank/DDBJ databases">
        <title>The Hidden Diversity of Double-Stranded DNA Phages in the Symbiotic Bacterium Rhizobium.</title>
        <authorList>
            <person name="Santamaria R.I."/>
            <person name="Bustos P."/>
            <person name="Cauwenberghe J.V."/>
            <person name="Gonzalez V."/>
        </authorList>
    </citation>
    <scope>NUCLEOTIDE SEQUENCE</scope>
</reference>
<accession>A0AAE7VMU3</accession>
<keyword evidence="2" id="KW-1185">Reference proteome</keyword>
<organism evidence="1 2">
    <name type="scientific">Rhizobium phage RHEph21</name>
    <dbReference type="NCBI Taxonomy" id="2836134"/>
    <lineage>
        <taxon>Viruses</taxon>
        <taxon>Duplodnaviria</taxon>
        <taxon>Heunggongvirae</taxon>
        <taxon>Uroviricota</taxon>
        <taxon>Caudoviricetes</taxon>
        <taxon>Autographivirales</taxon>
        <taxon>Autographivirales incertae sedis</taxon>
        <taxon>Chamilpavirus</taxon>
        <taxon>Chamilpavirus RHEph21</taxon>
    </lineage>
</organism>
<evidence type="ECO:0000313" key="2">
    <source>
        <dbReference type="Proteomes" id="UP000828713"/>
    </source>
</evidence>
<name>A0AAE7VMU3_9CAUD</name>
<dbReference type="PROSITE" id="PS51257">
    <property type="entry name" value="PROKAR_LIPOPROTEIN"/>
    <property type="match status" value="1"/>
</dbReference>
<evidence type="ECO:0000313" key="1">
    <source>
        <dbReference type="EMBL" id="QXV74672.1"/>
    </source>
</evidence>
<proteinExistence type="predicted"/>
<dbReference type="EMBL" id="MW980070">
    <property type="protein sequence ID" value="QXV74672.1"/>
    <property type="molecule type" value="Genomic_DNA"/>
</dbReference>
<protein>
    <recommendedName>
        <fullName evidence="3">Lipoprotein</fullName>
    </recommendedName>
</protein>
<sequence>MKRLLKSIALISLGAVSGCTTMDSARPSMEAMKGQPVSAAIAKLGYPDGQMNIAGKKVYVWSNHSSGSYTLPTTNTATSYVNGQTVFTTVQGTETTDYSYDCKLKVIASQSDVIEQWEWEGNIGGCESYAVRLQKKS</sequence>